<keyword evidence="3" id="KW-1185">Reference proteome</keyword>
<evidence type="ECO:0000313" key="3">
    <source>
        <dbReference type="Proteomes" id="UP001500394"/>
    </source>
</evidence>
<dbReference type="Pfam" id="PF13460">
    <property type="entry name" value="NAD_binding_10"/>
    <property type="match status" value="1"/>
</dbReference>
<dbReference type="InterPro" id="IPR016040">
    <property type="entry name" value="NAD(P)-bd_dom"/>
</dbReference>
<dbReference type="RefSeq" id="WP_345068466.1">
    <property type="nucleotide sequence ID" value="NZ_BAABGR010000035.1"/>
</dbReference>
<reference evidence="3" key="1">
    <citation type="journal article" date="2019" name="Int. J. Syst. Evol. Microbiol.">
        <title>The Global Catalogue of Microorganisms (GCM) 10K type strain sequencing project: providing services to taxonomists for standard genome sequencing and annotation.</title>
        <authorList>
            <consortium name="The Broad Institute Genomics Platform"/>
            <consortium name="The Broad Institute Genome Sequencing Center for Infectious Disease"/>
            <person name="Wu L."/>
            <person name="Ma J."/>
        </authorList>
    </citation>
    <scope>NUCLEOTIDE SEQUENCE [LARGE SCALE GENOMIC DNA]</scope>
    <source>
        <strain evidence="3">JCM 17858</strain>
    </source>
</reference>
<protein>
    <submittedName>
        <fullName evidence="2">NAD(P)-dependent oxidoreductase</fullName>
    </submittedName>
</protein>
<dbReference type="EMBL" id="BAABGR010000035">
    <property type="protein sequence ID" value="GAA4519424.1"/>
    <property type="molecule type" value="Genomic_DNA"/>
</dbReference>
<dbReference type="SUPFAM" id="SSF51735">
    <property type="entry name" value="NAD(P)-binding Rossmann-fold domains"/>
    <property type="match status" value="1"/>
</dbReference>
<dbReference type="Proteomes" id="UP001500394">
    <property type="component" value="Unassembled WGS sequence"/>
</dbReference>
<dbReference type="InterPro" id="IPR036291">
    <property type="entry name" value="NAD(P)-bd_dom_sf"/>
</dbReference>
<proteinExistence type="predicted"/>
<comment type="caution">
    <text evidence="2">The sequence shown here is derived from an EMBL/GenBank/DDBJ whole genome shotgun (WGS) entry which is preliminary data.</text>
</comment>
<accession>A0ABP8R6F5</accession>
<dbReference type="PANTHER" id="PTHR43355:SF2">
    <property type="entry name" value="FLAVIN REDUCTASE (NADPH)"/>
    <property type="match status" value="1"/>
</dbReference>
<name>A0ABP8R6F5_9SPHI</name>
<dbReference type="Gene3D" id="3.40.50.720">
    <property type="entry name" value="NAD(P)-binding Rossmann-like Domain"/>
    <property type="match status" value="1"/>
</dbReference>
<dbReference type="CDD" id="cd05244">
    <property type="entry name" value="BVR-B_like_SDR_a"/>
    <property type="match status" value="1"/>
</dbReference>
<evidence type="ECO:0000259" key="1">
    <source>
        <dbReference type="Pfam" id="PF13460"/>
    </source>
</evidence>
<dbReference type="PANTHER" id="PTHR43355">
    <property type="entry name" value="FLAVIN REDUCTASE (NADPH)"/>
    <property type="match status" value="1"/>
</dbReference>
<evidence type="ECO:0000313" key="2">
    <source>
        <dbReference type="EMBL" id="GAA4519424.1"/>
    </source>
</evidence>
<sequence>MKIAIIGATGFVGKHLVAELSSRQHDIKAFARNIDIVPSSENLEKVALDVNDVEKLAENLAGVEVVVSAFNAGWSNPNLYDDFLNGSKAIQEATKKAGIKRLIVIGGAGSLYAAEGVQIVDTPDFPTEIKPGALAARDYLNILKEEQDLDWTFFSPAIEMHPGTSGIRKGTYRVGTDYPVVDENGRSVLSVEDVAVVIADEVEQPKHIKKRFTAAY</sequence>
<dbReference type="InterPro" id="IPR051606">
    <property type="entry name" value="Polyketide_Oxido-like"/>
</dbReference>
<feature type="domain" description="NAD(P)-binding" evidence="1">
    <location>
        <begin position="7"/>
        <end position="205"/>
    </location>
</feature>
<gene>
    <name evidence="2" type="ORF">GCM10023173_22330</name>
</gene>
<organism evidence="2 3">
    <name type="scientific">Sphingobacterium thermophilum</name>
    <dbReference type="NCBI Taxonomy" id="768534"/>
    <lineage>
        <taxon>Bacteria</taxon>
        <taxon>Pseudomonadati</taxon>
        <taxon>Bacteroidota</taxon>
        <taxon>Sphingobacteriia</taxon>
        <taxon>Sphingobacteriales</taxon>
        <taxon>Sphingobacteriaceae</taxon>
        <taxon>Sphingobacterium</taxon>
    </lineage>
</organism>